<gene>
    <name evidence="1" type="ORF">SDC9_201874</name>
</gene>
<evidence type="ECO:0000313" key="1">
    <source>
        <dbReference type="EMBL" id="MPN54204.1"/>
    </source>
</evidence>
<proteinExistence type="predicted"/>
<accession>A0A645J129</accession>
<protein>
    <submittedName>
        <fullName evidence="1">Uncharacterized protein</fullName>
    </submittedName>
</protein>
<comment type="caution">
    <text evidence="1">The sequence shown here is derived from an EMBL/GenBank/DDBJ whole genome shotgun (WGS) entry which is preliminary data.</text>
</comment>
<reference evidence="1" key="1">
    <citation type="submission" date="2019-08" db="EMBL/GenBank/DDBJ databases">
        <authorList>
            <person name="Kucharzyk K."/>
            <person name="Murdoch R.W."/>
            <person name="Higgins S."/>
            <person name="Loffler F."/>
        </authorList>
    </citation>
    <scope>NUCLEOTIDE SEQUENCE</scope>
</reference>
<dbReference type="AlphaFoldDB" id="A0A645J129"/>
<sequence length="128" mass="14834">MILCLLREPIHGNLLIEGGENPLQIAIQTKQGEWKGEIYNQPFGWRALPVFRFVQQRWLEQHHVVLLQVVKTAFDEVSGALLQKDENFIELMKVLELHIGTERSFIIIEIVVQRILGTIDGYRHPLLV</sequence>
<organism evidence="1">
    <name type="scientific">bioreactor metagenome</name>
    <dbReference type="NCBI Taxonomy" id="1076179"/>
    <lineage>
        <taxon>unclassified sequences</taxon>
        <taxon>metagenomes</taxon>
        <taxon>ecological metagenomes</taxon>
    </lineage>
</organism>
<name>A0A645J129_9ZZZZ</name>
<dbReference type="EMBL" id="VSSQ01122218">
    <property type="protein sequence ID" value="MPN54204.1"/>
    <property type="molecule type" value="Genomic_DNA"/>
</dbReference>